<gene>
    <name evidence="2" type="primary">tcmP</name>
    <name evidence="2" type="ORF">F4X14_01225</name>
</gene>
<dbReference type="InterPro" id="IPR054339">
    <property type="entry name" value="GMT_wHTH"/>
</dbReference>
<protein>
    <submittedName>
        <fullName evidence="2">Three-Cys-motif partner protein TcmP</fullName>
    </submittedName>
</protein>
<proteinExistence type="predicted"/>
<dbReference type="AlphaFoldDB" id="A0A6B1D2F8"/>
<accession>A0A6B1D2F8</accession>
<dbReference type="Pfam" id="PF22560">
    <property type="entry name" value="GMT-wHTH"/>
    <property type="match status" value="1"/>
</dbReference>
<dbReference type="NCBIfam" id="TIGR04474">
    <property type="entry name" value="tcm_partner"/>
    <property type="match status" value="1"/>
</dbReference>
<name>A0A6B1D2F8_9CHLR</name>
<evidence type="ECO:0000313" key="2">
    <source>
        <dbReference type="EMBL" id="MYC93567.1"/>
    </source>
</evidence>
<feature type="domain" description="GMT-like wHTH" evidence="1">
    <location>
        <begin position="280"/>
        <end position="349"/>
    </location>
</feature>
<dbReference type="EMBL" id="VXMH01000008">
    <property type="protein sequence ID" value="MYC93567.1"/>
    <property type="molecule type" value="Genomic_DNA"/>
</dbReference>
<sequence>MATESFFDESTQQSQVKSTIVAKYFDAWSKVMMGTQNRYNRGKRIAYIDLFAGPGRYSDGTNSTPLLVLEKAIQDQSLRQRLVTIFNDKDEHKTDSLQGAINELPDIGTLKYAPQVLTQEVGEKIVKRFEEMKLVPTLFFVDPWGYKGLSLRLVNSVVKDWGCDCIFFFNYNRINMGLHNEAVREHLNALFEEERANDLRARLGPLTPEERELTIIEELCQAIRDSGPEYVLPFRFKDAGGKRTKHHLIFVSKSHKGYEIMKEIMAKESSDAPQGVASFEYNPASIRQPFLFELSRPLDDLGEMLVEEFAGQTLKMIDIYRQHNVNRPFIKKNYKDVLQRLENCGKITVTKHRKNTFADHLFVGFPSQG</sequence>
<organism evidence="2">
    <name type="scientific">Caldilineaceae bacterium SB0661_bin_32</name>
    <dbReference type="NCBI Taxonomy" id="2605255"/>
    <lineage>
        <taxon>Bacteria</taxon>
        <taxon>Bacillati</taxon>
        <taxon>Chloroflexota</taxon>
        <taxon>Caldilineae</taxon>
        <taxon>Caldilineales</taxon>
        <taxon>Caldilineaceae</taxon>
    </lineage>
</organism>
<dbReference type="InterPro" id="IPR031009">
    <property type="entry name" value="Tcm_partner"/>
</dbReference>
<comment type="caution">
    <text evidence="2">The sequence shown here is derived from an EMBL/GenBank/DDBJ whole genome shotgun (WGS) entry which is preliminary data.</text>
</comment>
<evidence type="ECO:0000259" key="1">
    <source>
        <dbReference type="Pfam" id="PF22560"/>
    </source>
</evidence>
<reference evidence="2" key="1">
    <citation type="submission" date="2019-09" db="EMBL/GenBank/DDBJ databases">
        <title>Characterisation of the sponge microbiome using genome-centric metagenomics.</title>
        <authorList>
            <person name="Engelberts J.P."/>
            <person name="Robbins S.J."/>
            <person name="De Goeij J.M."/>
            <person name="Aranda M."/>
            <person name="Bell S.C."/>
            <person name="Webster N.S."/>
        </authorList>
    </citation>
    <scope>NUCLEOTIDE SEQUENCE</scope>
    <source>
        <strain evidence="2">SB0661_bin_32</strain>
    </source>
</reference>